<sequence>MEAKKGIGPEKDVEPSPITKQAEEAESSSPKEEGPMREKRKKKTPAWTRDYLIYIKQGPLTTWRVETD</sequence>
<reference evidence="2" key="1">
    <citation type="submission" date="2020-09" db="EMBL/GenBank/DDBJ databases">
        <title>Genome-Enabled Discovery of Anthraquinone Biosynthesis in Senna tora.</title>
        <authorList>
            <person name="Kang S.-H."/>
            <person name="Pandey R.P."/>
            <person name="Lee C.-M."/>
            <person name="Sim J.-S."/>
            <person name="Jeong J.-T."/>
            <person name="Choi B.-S."/>
            <person name="Jung M."/>
            <person name="Ginzburg D."/>
            <person name="Zhao K."/>
            <person name="Won S.Y."/>
            <person name="Oh T.-J."/>
            <person name="Yu Y."/>
            <person name="Kim N.-H."/>
            <person name="Lee O.R."/>
            <person name="Lee T.-H."/>
            <person name="Bashyal P."/>
            <person name="Kim T.-S."/>
            <person name="Lee W.-H."/>
            <person name="Kawkins C."/>
            <person name="Kim C.-K."/>
            <person name="Kim J.S."/>
            <person name="Ahn B.O."/>
            <person name="Rhee S.Y."/>
            <person name="Sohng J.K."/>
        </authorList>
    </citation>
    <scope>NUCLEOTIDE SEQUENCE</scope>
    <source>
        <tissue evidence="2">Leaf</tissue>
    </source>
</reference>
<protein>
    <submittedName>
        <fullName evidence="2">Uncharacterized protein</fullName>
    </submittedName>
</protein>
<feature type="region of interest" description="Disordered" evidence="1">
    <location>
        <begin position="1"/>
        <end position="44"/>
    </location>
</feature>
<evidence type="ECO:0000313" key="2">
    <source>
        <dbReference type="EMBL" id="KAF7830807.1"/>
    </source>
</evidence>
<gene>
    <name evidence="2" type="ORF">G2W53_013140</name>
</gene>
<feature type="compositionally biased region" description="Basic and acidic residues" evidence="1">
    <location>
        <begin position="1"/>
        <end position="14"/>
    </location>
</feature>
<evidence type="ECO:0000313" key="3">
    <source>
        <dbReference type="Proteomes" id="UP000634136"/>
    </source>
</evidence>
<evidence type="ECO:0000256" key="1">
    <source>
        <dbReference type="SAM" id="MobiDB-lite"/>
    </source>
</evidence>
<dbReference type="EMBL" id="JAAIUW010000005">
    <property type="protein sequence ID" value="KAF7830807.1"/>
    <property type="molecule type" value="Genomic_DNA"/>
</dbReference>
<accession>A0A834TYR7</accession>
<dbReference type="Proteomes" id="UP000634136">
    <property type="component" value="Unassembled WGS sequence"/>
</dbReference>
<name>A0A834TYR7_9FABA</name>
<organism evidence="2 3">
    <name type="scientific">Senna tora</name>
    <dbReference type="NCBI Taxonomy" id="362788"/>
    <lineage>
        <taxon>Eukaryota</taxon>
        <taxon>Viridiplantae</taxon>
        <taxon>Streptophyta</taxon>
        <taxon>Embryophyta</taxon>
        <taxon>Tracheophyta</taxon>
        <taxon>Spermatophyta</taxon>
        <taxon>Magnoliopsida</taxon>
        <taxon>eudicotyledons</taxon>
        <taxon>Gunneridae</taxon>
        <taxon>Pentapetalae</taxon>
        <taxon>rosids</taxon>
        <taxon>fabids</taxon>
        <taxon>Fabales</taxon>
        <taxon>Fabaceae</taxon>
        <taxon>Caesalpinioideae</taxon>
        <taxon>Cassia clade</taxon>
        <taxon>Senna</taxon>
    </lineage>
</organism>
<dbReference type="AlphaFoldDB" id="A0A834TYR7"/>
<comment type="caution">
    <text evidence="2">The sequence shown here is derived from an EMBL/GenBank/DDBJ whole genome shotgun (WGS) entry which is preliminary data.</text>
</comment>
<proteinExistence type="predicted"/>
<keyword evidence="3" id="KW-1185">Reference proteome</keyword>